<evidence type="ECO:0000313" key="3">
    <source>
        <dbReference type="Proteomes" id="UP000274756"/>
    </source>
</evidence>
<dbReference type="InterPro" id="IPR010558">
    <property type="entry name" value="Ly-6-related"/>
</dbReference>
<gene>
    <name evidence="1" type="ORF">DME_LOCUS78</name>
</gene>
<protein>
    <submittedName>
        <fullName evidence="4">FZ domain-containing protein</fullName>
    </submittedName>
</protein>
<dbReference type="Proteomes" id="UP000038040">
    <property type="component" value="Unplaced"/>
</dbReference>
<dbReference type="WBParaSite" id="DME_0000284901-mRNA-1">
    <property type="protein sequence ID" value="DME_0000284901-mRNA-1"/>
    <property type="gene ID" value="DME_0000284901"/>
</dbReference>
<proteinExistence type="predicted"/>
<name>A0A158Q3P8_DRAME</name>
<dbReference type="OrthoDB" id="5872354at2759"/>
<organism evidence="2 4">
    <name type="scientific">Dracunculus medinensis</name>
    <name type="common">Guinea worm</name>
    <dbReference type="NCBI Taxonomy" id="318479"/>
    <lineage>
        <taxon>Eukaryota</taxon>
        <taxon>Metazoa</taxon>
        <taxon>Ecdysozoa</taxon>
        <taxon>Nematoda</taxon>
        <taxon>Chromadorea</taxon>
        <taxon>Rhabditida</taxon>
        <taxon>Spirurina</taxon>
        <taxon>Dracunculoidea</taxon>
        <taxon>Dracunculidae</taxon>
        <taxon>Dracunculus</taxon>
    </lineage>
</organism>
<dbReference type="Pfam" id="PF06579">
    <property type="entry name" value="Ly-6_related"/>
    <property type="match status" value="1"/>
</dbReference>
<dbReference type="STRING" id="318479.A0A158Q3P8"/>
<sequence>MHICSIVFRCFSCASADYEILFDRFKNLKESLSYPHFGDICDDAEKLIAMAPIEICSTTCVSILEPQYFGGVQSMHTPYTYIRGCTGTIFTEVKNRPPEIDFLHNEEICLPLRLSQIWPTIQTDEHVQVFFILKILASNKI</sequence>
<dbReference type="GO" id="GO:1990834">
    <property type="term" value="P:response to odorant"/>
    <property type="evidence" value="ECO:0007669"/>
    <property type="project" value="TreeGrafter"/>
</dbReference>
<accession>A0A158Q3P8</accession>
<evidence type="ECO:0000313" key="1">
    <source>
        <dbReference type="EMBL" id="VDN50105.1"/>
    </source>
</evidence>
<dbReference type="GO" id="GO:0042048">
    <property type="term" value="P:olfactory behavior"/>
    <property type="evidence" value="ECO:0007669"/>
    <property type="project" value="TreeGrafter"/>
</dbReference>
<dbReference type="PANTHER" id="PTHR34722">
    <property type="entry name" value="HOMOLOG OF ODR-2 (TWO)-RELATED"/>
    <property type="match status" value="1"/>
</dbReference>
<dbReference type="PANTHER" id="PTHR34722:SF9">
    <property type="entry name" value="HOMOLOG OF ODR-2 (TWO)"/>
    <property type="match status" value="1"/>
</dbReference>
<dbReference type="GO" id="GO:0043025">
    <property type="term" value="C:neuronal cell body"/>
    <property type="evidence" value="ECO:0007669"/>
    <property type="project" value="TreeGrafter"/>
</dbReference>
<dbReference type="Proteomes" id="UP000274756">
    <property type="component" value="Unassembled WGS sequence"/>
</dbReference>
<dbReference type="AlphaFoldDB" id="A0A158Q3P8"/>
<reference evidence="4" key="1">
    <citation type="submission" date="2016-04" db="UniProtKB">
        <authorList>
            <consortium name="WormBaseParasite"/>
        </authorList>
    </citation>
    <scope>IDENTIFICATION</scope>
</reference>
<evidence type="ECO:0000313" key="4">
    <source>
        <dbReference type="WBParaSite" id="DME_0000284901-mRNA-1"/>
    </source>
</evidence>
<reference evidence="1 3" key="2">
    <citation type="submission" date="2018-11" db="EMBL/GenBank/DDBJ databases">
        <authorList>
            <consortium name="Pathogen Informatics"/>
        </authorList>
    </citation>
    <scope>NUCLEOTIDE SEQUENCE [LARGE SCALE GENOMIC DNA]</scope>
</reference>
<evidence type="ECO:0000313" key="2">
    <source>
        <dbReference type="Proteomes" id="UP000038040"/>
    </source>
</evidence>
<dbReference type="GO" id="GO:0030424">
    <property type="term" value="C:axon"/>
    <property type="evidence" value="ECO:0007669"/>
    <property type="project" value="TreeGrafter"/>
</dbReference>
<keyword evidence="3" id="KW-1185">Reference proteome</keyword>
<dbReference type="EMBL" id="UYYG01000001">
    <property type="protein sequence ID" value="VDN50105.1"/>
    <property type="molecule type" value="Genomic_DNA"/>
</dbReference>